<dbReference type="Gene3D" id="1.10.10.10">
    <property type="entry name" value="Winged helix-like DNA-binding domain superfamily/Winged helix DNA-binding domain"/>
    <property type="match status" value="1"/>
</dbReference>
<dbReference type="GO" id="GO:0003700">
    <property type="term" value="F:DNA-binding transcription factor activity"/>
    <property type="evidence" value="ECO:0007669"/>
    <property type="project" value="InterPro"/>
</dbReference>
<organism evidence="6 7">
    <name type="scientific">Lactonifactor longoviformis DSM 17459</name>
    <dbReference type="NCBI Taxonomy" id="1122155"/>
    <lineage>
        <taxon>Bacteria</taxon>
        <taxon>Bacillati</taxon>
        <taxon>Bacillota</taxon>
        <taxon>Clostridia</taxon>
        <taxon>Eubacteriales</taxon>
        <taxon>Clostridiaceae</taxon>
        <taxon>Lactonifactor</taxon>
    </lineage>
</organism>
<dbReference type="PROSITE" id="PS50931">
    <property type="entry name" value="HTH_LYSR"/>
    <property type="match status" value="1"/>
</dbReference>
<feature type="domain" description="HTH lysR-type" evidence="5">
    <location>
        <begin position="1"/>
        <end position="58"/>
    </location>
</feature>
<proteinExistence type="inferred from homology"/>
<evidence type="ECO:0000256" key="2">
    <source>
        <dbReference type="ARBA" id="ARBA00023015"/>
    </source>
</evidence>
<accession>A0A1M4XZ32</accession>
<comment type="similarity">
    <text evidence="1">Belongs to the LysR transcriptional regulatory family.</text>
</comment>
<keyword evidence="3 6" id="KW-0238">DNA-binding</keyword>
<dbReference type="InterPro" id="IPR000847">
    <property type="entry name" value="LysR_HTH_N"/>
</dbReference>
<dbReference type="EMBL" id="FQVI01000010">
    <property type="protein sequence ID" value="SHE98864.1"/>
    <property type="molecule type" value="Genomic_DNA"/>
</dbReference>
<keyword evidence="4" id="KW-0804">Transcription</keyword>
<evidence type="ECO:0000256" key="4">
    <source>
        <dbReference type="ARBA" id="ARBA00023163"/>
    </source>
</evidence>
<dbReference type="SUPFAM" id="SSF46785">
    <property type="entry name" value="Winged helix' DNA-binding domain"/>
    <property type="match status" value="1"/>
</dbReference>
<gene>
    <name evidence="6" type="ORF">SAMN02745158_02163</name>
</gene>
<dbReference type="SUPFAM" id="SSF53850">
    <property type="entry name" value="Periplasmic binding protein-like II"/>
    <property type="match status" value="1"/>
</dbReference>
<dbReference type="RefSeq" id="WP_072851550.1">
    <property type="nucleotide sequence ID" value="NZ_FQVI01000010.1"/>
</dbReference>
<evidence type="ECO:0000313" key="6">
    <source>
        <dbReference type="EMBL" id="SHE98864.1"/>
    </source>
</evidence>
<dbReference type="GO" id="GO:0000976">
    <property type="term" value="F:transcription cis-regulatory region binding"/>
    <property type="evidence" value="ECO:0007669"/>
    <property type="project" value="TreeGrafter"/>
</dbReference>
<dbReference type="PANTHER" id="PTHR30126:SF39">
    <property type="entry name" value="HTH-TYPE TRANSCRIPTIONAL REGULATOR CYSL"/>
    <property type="match status" value="1"/>
</dbReference>
<dbReference type="FunFam" id="1.10.10.10:FF:000001">
    <property type="entry name" value="LysR family transcriptional regulator"/>
    <property type="match status" value="1"/>
</dbReference>
<dbReference type="Pfam" id="PF03466">
    <property type="entry name" value="LysR_substrate"/>
    <property type="match status" value="1"/>
</dbReference>
<keyword evidence="7" id="KW-1185">Reference proteome</keyword>
<name>A0A1M4XZ32_9CLOT</name>
<dbReference type="STRING" id="1122155.SAMN02745158_02163"/>
<dbReference type="InterPro" id="IPR005119">
    <property type="entry name" value="LysR_subst-bd"/>
</dbReference>
<dbReference type="PANTHER" id="PTHR30126">
    <property type="entry name" value="HTH-TYPE TRANSCRIPTIONAL REGULATOR"/>
    <property type="match status" value="1"/>
</dbReference>
<sequence>MTIRHLKVFIEVAEKGKMSAAAEALYITQPSVSQAIRELEEHYTTLLFERLSKRLYITEAGKLLYGYAKQVVSQFDLMEDNMAPNNLKEKLRIGATLTVGGSILSPLVKDFREDHPEINIFACVDNTQDIEQKLLNMELDVAIVEGQVKHHDLVSVPLIKDRLVLACSNEHPFAGRASVSIHELEGQEFVMREPGSGTRELFEKYLEKHKIKIHTVFEEHSPDSIRKAVLINNCLTVISPRLLESELRENKVYIFVNARQDWNRSFSFVYHKDKFLTPSIRHLQELVTSYGEHEVLADIPAGRLTASA</sequence>
<evidence type="ECO:0000313" key="7">
    <source>
        <dbReference type="Proteomes" id="UP000184245"/>
    </source>
</evidence>
<dbReference type="Gene3D" id="3.40.190.290">
    <property type="match status" value="1"/>
</dbReference>
<evidence type="ECO:0000256" key="1">
    <source>
        <dbReference type="ARBA" id="ARBA00009437"/>
    </source>
</evidence>
<reference evidence="6 7" key="1">
    <citation type="submission" date="2016-11" db="EMBL/GenBank/DDBJ databases">
        <authorList>
            <person name="Jaros S."/>
            <person name="Januszkiewicz K."/>
            <person name="Wedrychowicz H."/>
        </authorList>
    </citation>
    <scope>NUCLEOTIDE SEQUENCE [LARGE SCALE GENOMIC DNA]</scope>
    <source>
        <strain evidence="6 7">DSM 17459</strain>
    </source>
</reference>
<dbReference type="OrthoDB" id="9785745at2"/>
<dbReference type="AlphaFoldDB" id="A0A1M4XZ32"/>
<dbReference type="InterPro" id="IPR036390">
    <property type="entry name" value="WH_DNA-bd_sf"/>
</dbReference>
<dbReference type="Pfam" id="PF00126">
    <property type="entry name" value="HTH_1"/>
    <property type="match status" value="1"/>
</dbReference>
<evidence type="ECO:0000256" key="3">
    <source>
        <dbReference type="ARBA" id="ARBA00023125"/>
    </source>
</evidence>
<evidence type="ECO:0000259" key="5">
    <source>
        <dbReference type="PROSITE" id="PS50931"/>
    </source>
</evidence>
<dbReference type="Proteomes" id="UP000184245">
    <property type="component" value="Unassembled WGS sequence"/>
</dbReference>
<protein>
    <submittedName>
        <fullName evidence="6">DNA-binding transcriptional regulator, LysR family</fullName>
    </submittedName>
</protein>
<keyword evidence="2" id="KW-0805">Transcription regulation</keyword>
<dbReference type="PRINTS" id="PR00039">
    <property type="entry name" value="HTHLYSR"/>
</dbReference>
<dbReference type="InterPro" id="IPR036388">
    <property type="entry name" value="WH-like_DNA-bd_sf"/>
</dbReference>